<dbReference type="FunFam" id="1.10.45.10:FF:000001">
    <property type="entry name" value="D-lactate dehydrogenase mitochondrial"/>
    <property type="match status" value="1"/>
</dbReference>
<evidence type="ECO:0000256" key="3">
    <source>
        <dbReference type="ARBA" id="ARBA00022630"/>
    </source>
</evidence>
<dbReference type="OrthoDB" id="8522822at2"/>
<dbReference type="InterPro" id="IPR016167">
    <property type="entry name" value="FAD-bd_PCMH_sub1"/>
</dbReference>
<dbReference type="KEGG" id="boz:DBV39_12250"/>
<feature type="domain" description="FAD-binding PCMH-type" evidence="5">
    <location>
        <begin position="27"/>
        <end position="208"/>
    </location>
</feature>
<dbReference type="Proteomes" id="UP000244571">
    <property type="component" value="Chromosome"/>
</dbReference>
<dbReference type="Gene3D" id="3.30.465.10">
    <property type="match status" value="1"/>
</dbReference>
<gene>
    <name evidence="6" type="ORF">DBV39_12250</name>
</gene>
<evidence type="ECO:0000256" key="4">
    <source>
        <dbReference type="ARBA" id="ARBA00022827"/>
    </source>
</evidence>
<dbReference type="Pfam" id="PF01565">
    <property type="entry name" value="FAD_binding_4"/>
    <property type="match status" value="1"/>
</dbReference>
<dbReference type="InterPro" id="IPR016164">
    <property type="entry name" value="FAD-linked_Oxase-like_C"/>
</dbReference>
<protein>
    <submittedName>
        <fullName evidence="6">Hydroxyacid dehydrogenase</fullName>
    </submittedName>
</protein>
<dbReference type="InterPro" id="IPR036318">
    <property type="entry name" value="FAD-bd_PCMH-like_sf"/>
</dbReference>
<dbReference type="PROSITE" id="PS51387">
    <property type="entry name" value="FAD_PCMH"/>
    <property type="match status" value="1"/>
</dbReference>
<dbReference type="Gene3D" id="1.10.45.10">
    <property type="entry name" value="Vanillyl-alcohol Oxidase, Chain A, domain 4"/>
    <property type="match status" value="1"/>
</dbReference>
<dbReference type="AlphaFoldDB" id="A0A2R4XQ30"/>
<dbReference type="GO" id="GO:0022904">
    <property type="term" value="P:respiratory electron transport chain"/>
    <property type="evidence" value="ECO:0007669"/>
    <property type="project" value="TreeGrafter"/>
</dbReference>
<dbReference type="InterPro" id="IPR016169">
    <property type="entry name" value="FAD-bd_PCMH_sub2"/>
</dbReference>
<keyword evidence="3" id="KW-0285">Flavoprotein</keyword>
<keyword evidence="7" id="KW-1185">Reference proteome</keyword>
<organism evidence="6 7">
    <name type="scientific">Orrella marina</name>
    <dbReference type="NCBI Taxonomy" id="2163011"/>
    <lineage>
        <taxon>Bacteria</taxon>
        <taxon>Pseudomonadati</taxon>
        <taxon>Pseudomonadota</taxon>
        <taxon>Betaproteobacteria</taxon>
        <taxon>Burkholderiales</taxon>
        <taxon>Alcaligenaceae</taxon>
        <taxon>Orrella</taxon>
    </lineage>
</organism>
<comment type="similarity">
    <text evidence="2">Belongs to the FAD-binding oxidoreductase/transferase type 4 family.</text>
</comment>
<dbReference type="Gene3D" id="3.30.43.10">
    <property type="entry name" value="Uridine Diphospho-n-acetylenolpyruvylglucosamine Reductase, domain 2"/>
    <property type="match status" value="1"/>
</dbReference>
<evidence type="ECO:0000256" key="1">
    <source>
        <dbReference type="ARBA" id="ARBA00001974"/>
    </source>
</evidence>
<proteinExistence type="inferred from homology"/>
<name>A0A2R4XQ30_9BURK</name>
<comment type="cofactor">
    <cofactor evidence="1">
        <name>FAD</name>
        <dbReference type="ChEBI" id="CHEBI:57692"/>
    </cofactor>
</comment>
<dbReference type="GO" id="GO:0071949">
    <property type="term" value="F:FAD binding"/>
    <property type="evidence" value="ECO:0007669"/>
    <property type="project" value="InterPro"/>
</dbReference>
<evidence type="ECO:0000313" key="6">
    <source>
        <dbReference type="EMBL" id="AWB35799.1"/>
    </source>
</evidence>
<accession>A0A2R4XQ30</accession>
<dbReference type="SUPFAM" id="SSF56176">
    <property type="entry name" value="FAD-binding/transporter-associated domain-like"/>
    <property type="match status" value="1"/>
</dbReference>
<evidence type="ECO:0000256" key="2">
    <source>
        <dbReference type="ARBA" id="ARBA00008000"/>
    </source>
</evidence>
<dbReference type="InterPro" id="IPR016171">
    <property type="entry name" value="Vanillyl_alc_oxidase_C-sub2"/>
</dbReference>
<dbReference type="EMBL" id="CP028901">
    <property type="protein sequence ID" value="AWB35799.1"/>
    <property type="molecule type" value="Genomic_DNA"/>
</dbReference>
<dbReference type="PANTHER" id="PTHR43716">
    <property type="entry name" value="D-2-HYDROXYGLUTARATE DEHYDROGENASE, MITOCHONDRIAL"/>
    <property type="match status" value="1"/>
</dbReference>
<dbReference type="InterPro" id="IPR006094">
    <property type="entry name" value="Oxid_FAD_bind_N"/>
</dbReference>
<dbReference type="InterPro" id="IPR051264">
    <property type="entry name" value="FAD-oxidored/transferase_4"/>
</dbReference>
<dbReference type="PANTHER" id="PTHR43716:SF2">
    <property type="entry name" value="BLL6224 PROTEIN"/>
    <property type="match status" value="1"/>
</dbReference>
<keyword evidence="4" id="KW-0274">FAD</keyword>
<reference evidence="6 7" key="1">
    <citation type="submission" date="2018-04" db="EMBL/GenBank/DDBJ databases">
        <title>Bordetella sp. HZ20 isolated from seawater.</title>
        <authorList>
            <person name="Sun C."/>
        </authorList>
    </citation>
    <scope>NUCLEOTIDE SEQUENCE [LARGE SCALE GENOMIC DNA]</scope>
    <source>
        <strain evidence="6 7">HZ20</strain>
    </source>
</reference>
<dbReference type="Pfam" id="PF02913">
    <property type="entry name" value="FAD-oxidase_C"/>
    <property type="match status" value="1"/>
</dbReference>
<dbReference type="Gene3D" id="3.30.70.2740">
    <property type="match status" value="1"/>
</dbReference>
<evidence type="ECO:0000313" key="7">
    <source>
        <dbReference type="Proteomes" id="UP000244571"/>
    </source>
</evidence>
<dbReference type="SUPFAM" id="SSF55103">
    <property type="entry name" value="FAD-linked oxidases, C-terminal domain"/>
    <property type="match status" value="1"/>
</dbReference>
<evidence type="ECO:0000259" key="5">
    <source>
        <dbReference type="PROSITE" id="PS51387"/>
    </source>
</evidence>
<dbReference type="Gene3D" id="3.30.70.2190">
    <property type="match status" value="1"/>
</dbReference>
<dbReference type="InterPro" id="IPR004113">
    <property type="entry name" value="FAD-bd_oxidored_4_C"/>
</dbReference>
<sequence>MQAIVGVEHVLTDEAAQPYLEDWRKRYRGQALAVVRPGSTQEVAAVIKLCYDAGVPIVTVGGNTGLCGGATPDSSGRSVVLSTGRLNRVREIDTDNDTITVEAGCVLQNLQEAARKADRLFALSLAAEGSCTIGGNLATNAGGTQVLRYGNAREQALGLEVVTPQGEIWDGLRGLRKDNTGYDLRDLFIGSEGTLGIITAATLKLYPVPVAQRTALLALRSLPDAVAMLSRARSGFGPSLTGFEVMAGHVLEAVVKLFPQQRIPFDGDSAKSAWFALLELSDSESAEHAQTRFEHVLGQAIEDGLVLDAAIAESVAQSKALWHLRESIPLAEAELGKSVKHDVSIPISRIAEFVDVTNAALQTKFPGVKNIVFGHLGDGNLHYNVSRSEDQTEQELLGLQDQIYQLVHDSVHAFNGSISAEHGVGQLKTRELPRYKSELELRLMRQIKVALDPKGLLNPGKVLYV</sequence>
<dbReference type="RefSeq" id="WP_108623255.1">
    <property type="nucleotide sequence ID" value="NZ_CP028901.1"/>
</dbReference>
<dbReference type="GO" id="GO:0003824">
    <property type="term" value="F:catalytic activity"/>
    <property type="evidence" value="ECO:0007669"/>
    <property type="project" value="InterPro"/>
</dbReference>
<dbReference type="InterPro" id="IPR016166">
    <property type="entry name" value="FAD-bd_PCMH"/>
</dbReference>